<dbReference type="AlphaFoldDB" id="A0A511Z579"/>
<evidence type="ECO:0000256" key="3">
    <source>
        <dbReference type="ARBA" id="ARBA00022475"/>
    </source>
</evidence>
<evidence type="ECO:0000259" key="8">
    <source>
        <dbReference type="Pfam" id="PF04239"/>
    </source>
</evidence>
<keyword evidence="11" id="KW-1185">Reference proteome</keyword>
<feature type="domain" description="YetF C-terminal" evidence="8">
    <location>
        <begin position="82"/>
        <end position="214"/>
    </location>
</feature>
<dbReference type="Pfam" id="PF04239">
    <property type="entry name" value="DUF421"/>
    <property type="match status" value="1"/>
</dbReference>
<keyword evidence="3" id="KW-1003">Cell membrane</keyword>
<dbReference type="Proteomes" id="UP000321901">
    <property type="component" value="Unassembled WGS sequence"/>
</dbReference>
<organism evidence="10 11">
    <name type="scientific">Sporosarcina luteola</name>
    <dbReference type="NCBI Taxonomy" id="582850"/>
    <lineage>
        <taxon>Bacteria</taxon>
        <taxon>Bacillati</taxon>
        <taxon>Bacillota</taxon>
        <taxon>Bacilli</taxon>
        <taxon>Bacillales</taxon>
        <taxon>Caryophanaceae</taxon>
        <taxon>Sporosarcina</taxon>
    </lineage>
</organism>
<dbReference type="InterPro" id="IPR023090">
    <property type="entry name" value="UPF0702_alpha/beta_dom_sf"/>
</dbReference>
<dbReference type="InterPro" id="IPR007353">
    <property type="entry name" value="DUF421"/>
</dbReference>
<evidence type="ECO:0000256" key="5">
    <source>
        <dbReference type="ARBA" id="ARBA00022989"/>
    </source>
</evidence>
<evidence type="ECO:0000256" key="6">
    <source>
        <dbReference type="ARBA" id="ARBA00023136"/>
    </source>
</evidence>
<evidence type="ECO:0000256" key="1">
    <source>
        <dbReference type="ARBA" id="ARBA00004651"/>
    </source>
</evidence>
<dbReference type="EMBL" id="BJYL01000011">
    <property type="protein sequence ID" value="GEN82601.1"/>
    <property type="molecule type" value="Genomic_DNA"/>
</dbReference>
<name>A0A511Z579_9BACL</name>
<dbReference type="GO" id="GO:0005886">
    <property type="term" value="C:plasma membrane"/>
    <property type="evidence" value="ECO:0007669"/>
    <property type="project" value="UniProtKB-SubCell"/>
</dbReference>
<dbReference type="Pfam" id="PF20730">
    <property type="entry name" value="YetF_N"/>
    <property type="match status" value="1"/>
</dbReference>
<evidence type="ECO:0000256" key="2">
    <source>
        <dbReference type="ARBA" id="ARBA00006448"/>
    </source>
</evidence>
<keyword evidence="5 7" id="KW-1133">Transmembrane helix</keyword>
<evidence type="ECO:0000313" key="11">
    <source>
        <dbReference type="Proteomes" id="UP000321901"/>
    </source>
</evidence>
<gene>
    <name evidence="10" type="ORF">SLU01_09130</name>
</gene>
<dbReference type="Gene3D" id="3.30.240.20">
    <property type="entry name" value="bsu07140 like domains"/>
    <property type="match status" value="2"/>
</dbReference>
<dbReference type="PANTHER" id="PTHR34582:SF5">
    <property type="entry name" value="UPF0702 TRANSMEMBRANE PROTEIN YETF"/>
    <property type="match status" value="1"/>
</dbReference>
<evidence type="ECO:0000256" key="4">
    <source>
        <dbReference type="ARBA" id="ARBA00022692"/>
    </source>
</evidence>
<feature type="transmembrane region" description="Helical" evidence="7">
    <location>
        <begin position="6"/>
        <end position="25"/>
    </location>
</feature>
<reference evidence="10 11" key="1">
    <citation type="submission" date="2019-07" db="EMBL/GenBank/DDBJ databases">
        <title>Whole genome shotgun sequence of Sporosarcina luteola NBRC 105378.</title>
        <authorList>
            <person name="Hosoyama A."/>
            <person name="Uohara A."/>
            <person name="Ohji S."/>
            <person name="Ichikawa N."/>
        </authorList>
    </citation>
    <scope>NUCLEOTIDE SEQUENCE [LARGE SCALE GENOMIC DNA]</scope>
    <source>
        <strain evidence="10 11">NBRC 105378</strain>
    </source>
</reference>
<dbReference type="PANTHER" id="PTHR34582">
    <property type="entry name" value="UPF0702 TRANSMEMBRANE PROTEIN YCAP"/>
    <property type="match status" value="1"/>
</dbReference>
<proteinExistence type="inferred from homology"/>
<accession>A0A511Z579</accession>
<comment type="similarity">
    <text evidence="2">Belongs to the UPF0702 family.</text>
</comment>
<evidence type="ECO:0000313" key="10">
    <source>
        <dbReference type="EMBL" id="GEN82601.1"/>
    </source>
</evidence>
<protein>
    <submittedName>
        <fullName evidence="10">DUF421 domain-containing protein</fullName>
    </submittedName>
</protein>
<feature type="domain" description="YetF-like N-terminal transmembrane" evidence="9">
    <location>
        <begin position="7"/>
        <end position="77"/>
    </location>
</feature>
<feature type="transmembrane region" description="Helical" evidence="7">
    <location>
        <begin position="58"/>
        <end position="80"/>
    </location>
</feature>
<evidence type="ECO:0000259" key="9">
    <source>
        <dbReference type="Pfam" id="PF20730"/>
    </source>
</evidence>
<keyword evidence="4 7" id="KW-0812">Transmembrane</keyword>
<dbReference type="OrthoDB" id="1076133at2"/>
<evidence type="ECO:0000256" key="7">
    <source>
        <dbReference type="SAM" id="Phobius"/>
    </source>
</evidence>
<dbReference type="InterPro" id="IPR048454">
    <property type="entry name" value="YetF_N"/>
</dbReference>
<comment type="subcellular location">
    <subcellularLocation>
        <location evidence="1">Cell membrane</location>
        <topology evidence="1">Multi-pass membrane protein</topology>
    </subcellularLocation>
</comment>
<comment type="caution">
    <text evidence="10">The sequence shown here is derived from an EMBL/GenBank/DDBJ whole genome shotgun (WGS) entry which is preliminary data.</text>
</comment>
<sequence length="236" mass="27279">MDYLINGMKLVVGLMAFMIVIRLLGKKHLAEMTPYDIIYLIMFGGILEESLYDNKISIWMFLFSLAVWALAIYVIEKLVARYNPLRILLKGEPDQLIEDGKLNLKAFKKNQLEMEQVRTMLRQQGIFSLREVRDMYIEPGGQISINSFAKYKHVTAEHLQLNIEEEEPSVLLIDEGAIKDEVLNAIGKSEQWLLQGIADEGYENVRDLLYCEWSKTEGFFIRSYAESIESKSRKPS</sequence>
<dbReference type="RefSeq" id="WP_147055785.1">
    <property type="nucleotide sequence ID" value="NZ_BJYL01000011.1"/>
</dbReference>
<keyword evidence="6 7" id="KW-0472">Membrane</keyword>